<protein>
    <submittedName>
        <fullName evidence="3">Caspase family protein</fullName>
    </submittedName>
</protein>
<dbReference type="InterPro" id="IPR052039">
    <property type="entry name" value="Caspase-related_regulators"/>
</dbReference>
<dbReference type="InterPro" id="IPR029030">
    <property type="entry name" value="Caspase-like_dom_sf"/>
</dbReference>
<name>A0ABZ0V7L0_9RHOB</name>
<evidence type="ECO:0000256" key="1">
    <source>
        <dbReference type="SAM" id="SignalP"/>
    </source>
</evidence>
<feature type="domain" description="Caspase family p20" evidence="2">
    <location>
        <begin position="19"/>
        <end position="77"/>
    </location>
</feature>
<sequence>MRLTALLLMLFLPFAAAAQDRVAMVIGISAYEDAATLDGPRADAARLSEALEGQGFDVTTLIDAESAAFKQALSDFAFQAETADIALIYYAGRRVASGGQSYLIPVDAPLAPASALRREGVALPALLRAAGKARQIRLVLLDNCHAAPQQATAPLPPPEPRLGTLVVTSGEVGACDEGGENAGLFAETLAEVLAEPEVEVGAMLDDFRAALRSRSGGSLSARRYGLLNPTPFFLGSSDGEAAPGGWADLNETQGQRLAELAGRAIPARNSASPPCKAIPTIRAMIRRMRRRSSCARLRPAQPKRAINWPSFTKRAGAWSRTRPARCSFIATLPSGAMPGR</sequence>
<proteinExistence type="predicted"/>
<dbReference type="Proteomes" id="UP001326567">
    <property type="component" value="Chromosome"/>
</dbReference>
<dbReference type="PANTHER" id="PTHR22576:SF37">
    <property type="entry name" value="MUCOSA-ASSOCIATED LYMPHOID TISSUE LYMPHOMA TRANSLOCATION PROTEIN 1"/>
    <property type="match status" value="1"/>
</dbReference>
<accession>A0ABZ0V7L0</accession>
<evidence type="ECO:0000259" key="2">
    <source>
        <dbReference type="PROSITE" id="PS50208"/>
    </source>
</evidence>
<organism evidence="3 4">
    <name type="scientific">Sulfitobacter faviae</name>
    <dbReference type="NCBI Taxonomy" id="1775881"/>
    <lineage>
        <taxon>Bacteria</taxon>
        <taxon>Pseudomonadati</taxon>
        <taxon>Pseudomonadota</taxon>
        <taxon>Alphaproteobacteria</taxon>
        <taxon>Rhodobacterales</taxon>
        <taxon>Roseobacteraceae</taxon>
        <taxon>Sulfitobacter</taxon>
    </lineage>
</organism>
<evidence type="ECO:0000313" key="3">
    <source>
        <dbReference type="EMBL" id="WPZ23072.1"/>
    </source>
</evidence>
<gene>
    <name evidence="3" type="ORF">T7987_07545</name>
</gene>
<dbReference type="Pfam" id="PF00656">
    <property type="entry name" value="Peptidase_C14"/>
    <property type="match status" value="1"/>
</dbReference>
<dbReference type="EMBL" id="CP139725">
    <property type="protein sequence ID" value="WPZ23072.1"/>
    <property type="molecule type" value="Genomic_DNA"/>
</dbReference>
<keyword evidence="1" id="KW-0732">Signal</keyword>
<keyword evidence="4" id="KW-1185">Reference proteome</keyword>
<dbReference type="Gene3D" id="3.40.50.1460">
    <property type="match status" value="1"/>
</dbReference>
<dbReference type="RefSeq" id="WP_322329552.1">
    <property type="nucleotide sequence ID" value="NZ_CP139725.1"/>
</dbReference>
<feature type="signal peptide" evidence="1">
    <location>
        <begin position="1"/>
        <end position="18"/>
    </location>
</feature>
<dbReference type="PANTHER" id="PTHR22576">
    <property type="entry name" value="MUCOSA ASSOCIATED LYMPHOID TISSUE LYMPHOMA TRANSLOCATION PROTEIN 1/PARACASPASE"/>
    <property type="match status" value="1"/>
</dbReference>
<dbReference type="SUPFAM" id="SSF52129">
    <property type="entry name" value="Caspase-like"/>
    <property type="match status" value="1"/>
</dbReference>
<dbReference type="PROSITE" id="PS50208">
    <property type="entry name" value="CASPASE_P20"/>
    <property type="match status" value="1"/>
</dbReference>
<reference evidence="3 4" key="1">
    <citation type="submission" date="2023-11" db="EMBL/GenBank/DDBJ databases">
        <title>From the Deep-Sea to the Surface: Bacterial Genomes Isolated from the Moytirra Hydrothermal Vent Plume.</title>
        <authorList>
            <person name="Major S.R."/>
        </authorList>
    </citation>
    <scope>NUCLEOTIDE SEQUENCE [LARGE SCALE GENOMIC DNA]</scope>
    <source>
        <strain evidence="3 4">OXR-9</strain>
    </source>
</reference>
<dbReference type="InterPro" id="IPR001309">
    <property type="entry name" value="Pept_C14_p20"/>
</dbReference>
<evidence type="ECO:0000313" key="4">
    <source>
        <dbReference type="Proteomes" id="UP001326567"/>
    </source>
</evidence>
<feature type="chain" id="PRO_5047156581" evidence="1">
    <location>
        <begin position="19"/>
        <end position="340"/>
    </location>
</feature>
<dbReference type="InterPro" id="IPR011600">
    <property type="entry name" value="Pept_C14_caspase"/>
</dbReference>